<protein>
    <submittedName>
        <fullName evidence="2">CLUMA_CG019452, isoform A</fullName>
    </submittedName>
</protein>
<dbReference type="EMBL" id="CVRI01000067">
    <property type="protein sequence ID" value="CRL06733.1"/>
    <property type="molecule type" value="Genomic_DNA"/>
</dbReference>
<dbReference type="AlphaFoldDB" id="A0A1J1J2S1"/>
<proteinExistence type="predicted"/>
<evidence type="ECO:0000313" key="3">
    <source>
        <dbReference type="Proteomes" id="UP000183832"/>
    </source>
</evidence>
<evidence type="ECO:0000313" key="2">
    <source>
        <dbReference type="EMBL" id="CRL06733.1"/>
    </source>
</evidence>
<keyword evidence="1" id="KW-0732">Signal</keyword>
<feature type="chain" id="PRO_5013085641" evidence="1">
    <location>
        <begin position="25"/>
        <end position="143"/>
    </location>
</feature>
<dbReference type="Proteomes" id="UP000183832">
    <property type="component" value="Unassembled WGS sequence"/>
</dbReference>
<name>A0A1J1J2S1_9DIPT</name>
<reference evidence="2 3" key="1">
    <citation type="submission" date="2015-04" db="EMBL/GenBank/DDBJ databases">
        <authorList>
            <person name="Syromyatnikov M.Y."/>
            <person name="Popov V.N."/>
        </authorList>
    </citation>
    <scope>NUCLEOTIDE SEQUENCE [LARGE SCALE GENOMIC DNA]</scope>
</reference>
<feature type="signal peptide" evidence="1">
    <location>
        <begin position="1"/>
        <end position="24"/>
    </location>
</feature>
<dbReference type="OrthoDB" id="7764597at2759"/>
<organism evidence="2 3">
    <name type="scientific">Clunio marinus</name>
    <dbReference type="NCBI Taxonomy" id="568069"/>
    <lineage>
        <taxon>Eukaryota</taxon>
        <taxon>Metazoa</taxon>
        <taxon>Ecdysozoa</taxon>
        <taxon>Arthropoda</taxon>
        <taxon>Hexapoda</taxon>
        <taxon>Insecta</taxon>
        <taxon>Pterygota</taxon>
        <taxon>Neoptera</taxon>
        <taxon>Endopterygota</taxon>
        <taxon>Diptera</taxon>
        <taxon>Nematocera</taxon>
        <taxon>Chironomoidea</taxon>
        <taxon>Chironomidae</taxon>
        <taxon>Clunio</taxon>
    </lineage>
</organism>
<gene>
    <name evidence="2" type="ORF">CLUMA_CG019452</name>
</gene>
<sequence length="143" mass="16268">MNVKIFHRLLSIFVLIILAQISNCIPPDDEFGRPDAPQTDAQMYYDTIPVEKREIFIRYYLGEALKEQGNLLERTGRMVGIIAEQEFGAPPPEGFISGLLDWTKDNFELEDHHVQQIVEHGYVCVAAKGCYYSDNIGGHCCPY</sequence>
<evidence type="ECO:0000256" key="1">
    <source>
        <dbReference type="SAM" id="SignalP"/>
    </source>
</evidence>
<accession>A0A1J1J2S1</accession>
<keyword evidence="3" id="KW-1185">Reference proteome</keyword>